<dbReference type="Proteomes" id="UP000273811">
    <property type="component" value="Unassembled WGS sequence"/>
</dbReference>
<sequence length="421" mass="46753">MKLSLLEAPVNFAMANVPEKKIGEGNLLFGEILNMKLQSFRAEPETDTVETGKENTGLMQLLANVLGVMEELQEKVGFALDEGEQELFQETVDLLESIEDIGPPNMAAVLEPVLEKFVLAAEQLQLNSDAEMDSEKLEAALKVLTEMLEQYESISSTFQKSGELLFLAAGQMPGKHNMPIRSDLKPDNGGNQAGKFISYHENTETEEAKQISIRLETANTKEDSAGTASLTEATEKRGAGTGNSQSKADANSIQASSVNRNETEEVIVKIAETAPNERKARELIRQFSNVLQKSHFNQGLQTKSMTIRLYPEHLGSLRIELTQRNGAMIARILASTSMAKDLLDSQIHQLRQAFVQQNIQVDKVDISYQEGLDKYSSQDQRNGDQEQAGPDQRSDKEAFNGEKDEEEFSSFLQNILFEMEV</sequence>
<dbReference type="Gene3D" id="3.30.750.140">
    <property type="match status" value="1"/>
</dbReference>
<feature type="domain" description="Flagellar hook-length control protein-like C-terminal" evidence="3">
    <location>
        <begin position="300"/>
        <end position="371"/>
    </location>
</feature>
<evidence type="ECO:0000259" key="3">
    <source>
        <dbReference type="Pfam" id="PF02120"/>
    </source>
</evidence>
<evidence type="ECO:0000313" key="4">
    <source>
        <dbReference type="EMBL" id="RWR14126.1"/>
    </source>
</evidence>
<dbReference type="RefSeq" id="WP_120069678.1">
    <property type="nucleotide sequence ID" value="NZ_CP126113.1"/>
</dbReference>
<gene>
    <name evidence="4" type="ORF">D4N35_002870</name>
</gene>
<evidence type="ECO:0000256" key="1">
    <source>
        <dbReference type="SAM" id="Coils"/>
    </source>
</evidence>
<dbReference type="EMBL" id="QYTU02000003">
    <property type="protein sequence ID" value="RWR14126.1"/>
    <property type="molecule type" value="Genomic_DNA"/>
</dbReference>
<name>A0A443J141_9BACI</name>
<feature type="region of interest" description="Disordered" evidence="2">
    <location>
        <begin position="216"/>
        <end position="258"/>
    </location>
</feature>
<keyword evidence="5" id="KW-1185">Reference proteome</keyword>
<organism evidence="4 5">
    <name type="scientific">Siminovitchia fortis</name>
    <dbReference type="NCBI Taxonomy" id="254758"/>
    <lineage>
        <taxon>Bacteria</taxon>
        <taxon>Bacillati</taxon>
        <taxon>Bacillota</taxon>
        <taxon>Bacilli</taxon>
        <taxon>Bacillales</taxon>
        <taxon>Bacillaceae</taxon>
        <taxon>Siminovitchia</taxon>
    </lineage>
</organism>
<reference evidence="4" key="1">
    <citation type="submission" date="2018-12" db="EMBL/GenBank/DDBJ databases">
        <authorList>
            <person name="Sun L."/>
            <person name="Chen Z."/>
        </authorList>
    </citation>
    <scope>NUCLEOTIDE SEQUENCE [LARGE SCALE GENOMIC DNA]</scope>
    <source>
        <strain evidence="4">DSM 16012</strain>
    </source>
</reference>
<dbReference type="PANTHER" id="PTHR37533">
    <property type="entry name" value="FLAGELLAR HOOK-LENGTH CONTROL PROTEIN"/>
    <property type="match status" value="1"/>
</dbReference>
<dbReference type="InterPro" id="IPR052563">
    <property type="entry name" value="FliK"/>
</dbReference>
<keyword evidence="1" id="KW-0175">Coiled coil</keyword>
<dbReference type="OrthoDB" id="2112988at2"/>
<protein>
    <recommendedName>
        <fullName evidence="3">Flagellar hook-length control protein-like C-terminal domain-containing protein</fullName>
    </recommendedName>
</protein>
<proteinExistence type="predicted"/>
<accession>A0A443J141</accession>
<dbReference type="CDD" id="cd17470">
    <property type="entry name" value="T3SS_Flik_C"/>
    <property type="match status" value="1"/>
</dbReference>
<evidence type="ECO:0000313" key="5">
    <source>
        <dbReference type="Proteomes" id="UP000273811"/>
    </source>
</evidence>
<dbReference type="Pfam" id="PF02120">
    <property type="entry name" value="Flg_hook"/>
    <property type="match status" value="1"/>
</dbReference>
<evidence type="ECO:0000256" key="2">
    <source>
        <dbReference type="SAM" id="MobiDB-lite"/>
    </source>
</evidence>
<feature type="compositionally biased region" description="Basic and acidic residues" evidence="2">
    <location>
        <begin position="392"/>
        <end position="402"/>
    </location>
</feature>
<dbReference type="InterPro" id="IPR038610">
    <property type="entry name" value="FliK-like_C_sf"/>
</dbReference>
<comment type="caution">
    <text evidence="4">The sequence shown here is derived from an EMBL/GenBank/DDBJ whole genome shotgun (WGS) entry which is preliminary data.</text>
</comment>
<dbReference type="AlphaFoldDB" id="A0A443J141"/>
<feature type="coiled-coil region" evidence="1">
    <location>
        <begin position="127"/>
        <end position="154"/>
    </location>
</feature>
<dbReference type="InterPro" id="IPR021136">
    <property type="entry name" value="Flagellar_hook_control-like_C"/>
</dbReference>
<feature type="compositionally biased region" description="Polar residues" evidence="2">
    <location>
        <begin position="242"/>
        <end position="258"/>
    </location>
</feature>
<feature type="region of interest" description="Disordered" evidence="2">
    <location>
        <begin position="374"/>
        <end position="407"/>
    </location>
</feature>
<dbReference type="PANTHER" id="PTHR37533:SF2">
    <property type="entry name" value="FLAGELLAR HOOK-LENGTH CONTROL PROTEIN"/>
    <property type="match status" value="1"/>
</dbReference>